<keyword evidence="2" id="KW-1185">Reference proteome</keyword>
<gene>
    <name evidence="1" type="ORF">IU449_00335</name>
</gene>
<dbReference type="EMBL" id="JADLQN010000001">
    <property type="protein sequence ID" value="MBF6353009.1"/>
    <property type="molecule type" value="Genomic_DNA"/>
</dbReference>
<dbReference type="InterPro" id="IPR019587">
    <property type="entry name" value="Polyketide_cyclase/dehydratase"/>
</dbReference>
<comment type="caution">
    <text evidence="1">The sequence shown here is derived from an EMBL/GenBank/DDBJ whole genome shotgun (WGS) entry which is preliminary data.</text>
</comment>
<dbReference type="RefSeq" id="WP_194999977.1">
    <property type="nucleotide sequence ID" value="NZ_JADLQN010000001.1"/>
</dbReference>
<dbReference type="Gene3D" id="3.30.530.20">
    <property type="match status" value="1"/>
</dbReference>
<dbReference type="Pfam" id="PF10604">
    <property type="entry name" value="Polyketide_cyc2"/>
    <property type="match status" value="1"/>
</dbReference>
<name>A0ABS0D845_9NOCA</name>
<evidence type="ECO:0000313" key="2">
    <source>
        <dbReference type="Proteomes" id="UP000707731"/>
    </source>
</evidence>
<accession>A0ABS0D845</accession>
<dbReference type="Proteomes" id="UP000707731">
    <property type="component" value="Unassembled WGS sequence"/>
</dbReference>
<evidence type="ECO:0000313" key="1">
    <source>
        <dbReference type="EMBL" id="MBF6353009.1"/>
    </source>
</evidence>
<sequence>MHVDFLSYPDSRIRLSLNTFDSHQFACVARATVSFRSMDVVVRQLMKCSPDEYLDFVMDVERYAEVDDKITSISWIRREGDVVRFRFRPALPGLPRPMPRMVLQLTLVAGERIDLRLAPLPMNKFGNRVMTYTGSFVCTPADGGTLVTSSTTLEVIPVLRWLIEPILRRTLPANFQAEIEHAKSYIEARSAYNS</sequence>
<dbReference type="SUPFAM" id="SSF55961">
    <property type="entry name" value="Bet v1-like"/>
    <property type="match status" value="1"/>
</dbReference>
<organism evidence="1 2">
    <name type="scientific">Nocardia higoensis</name>
    <dbReference type="NCBI Taxonomy" id="228599"/>
    <lineage>
        <taxon>Bacteria</taxon>
        <taxon>Bacillati</taxon>
        <taxon>Actinomycetota</taxon>
        <taxon>Actinomycetes</taxon>
        <taxon>Mycobacteriales</taxon>
        <taxon>Nocardiaceae</taxon>
        <taxon>Nocardia</taxon>
    </lineage>
</organism>
<reference evidence="1 2" key="1">
    <citation type="submission" date="2020-10" db="EMBL/GenBank/DDBJ databases">
        <title>Identification of Nocardia species via Next-generation sequencing and recognition of intraspecies genetic diversity.</title>
        <authorList>
            <person name="Li P."/>
            <person name="Li P."/>
            <person name="Lu B."/>
        </authorList>
    </citation>
    <scope>NUCLEOTIDE SEQUENCE [LARGE SCALE GENOMIC DNA]</scope>
    <source>
        <strain evidence="1 2">BJ06-0143</strain>
    </source>
</reference>
<protein>
    <submittedName>
        <fullName evidence="1">SRPBCC family protein</fullName>
    </submittedName>
</protein>
<dbReference type="InterPro" id="IPR023393">
    <property type="entry name" value="START-like_dom_sf"/>
</dbReference>
<proteinExistence type="predicted"/>